<gene>
    <name evidence="2" type="ORF">DKT77_11730</name>
</gene>
<dbReference type="RefSeq" id="WP_109811896.1">
    <property type="nucleotide sequence ID" value="NZ_QGKU01000037.1"/>
</dbReference>
<dbReference type="Pfam" id="PF13936">
    <property type="entry name" value="HTH_38"/>
    <property type="match status" value="1"/>
</dbReference>
<protein>
    <recommendedName>
        <fullName evidence="1">Transposase IS30-like HTH domain-containing protein</fullName>
    </recommendedName>
</protein>
<name>A0A2V2LEX9_9RHOB</name>
<organism evidence="2 3">
    <name type="scientific">Meridianimarinicoccus roseus</name>
    <dbReference type="NCBI Taxonomy" id="2072018"/>
    <lineage>
        <taxon>Bacteria</taxon>
        <taxon>Pseudomonadati</taxon>
        <taxon>Pseudomonadota</taxon>
        <taxon>Alphaproteobacteria</taxon>
        <taxon>Rhodobacterales</taxon>
        <taxon>Paracoccaceae</taxon>
        <taxon>Meridianimarinicoccus</taxon>
    </lineage>
</organism>
<dbReference type="EMBL" id="QGKU01000037">
    <property type="protein sequence ID" value="PWR02431.1"/>
    <property type="molecule type" value="Genomic_DNA"/>
</dbReference>
<comment type="caution">
    <text evidence="2">The sequence shown here is derived from an EMBL/GenBank/DDBJ whole genome shotgun (WGS) entry which is preliminary data.</text>
</comment>
<evidence type="ECO:0000259" key="1">
    <source>
        <dbReference type="Pfam" id="PF13936"/>
    </source>
</evidence>
<sequence length="102" mass="11751">MSVAHKDADPQKRRRIARQLITKATIAQIAAKLERHRSSISREIKHNRFEDDELPSLNGYHGVMSHQKGAERRSCRRELIRLPHQLDAVLEGFEGRCRATSI</sequence>
<feature type="domain" description="Transposase IS30-like HTH" evidence="1">
    <location>
        <begin position="11"/>
        <end position="47"/>
    </location>
</feature>
<evidence type="ECO:0000313" key="2">
    <source>
        <dbReference type="EMBL" id="PWR02431.1"/>
    </source>
</evidence>
<proteinExistence type="predicted"/>
<dbReference type="Proteomes" id="UP000245680">
    <property type="component" value="Unassembled WGS sequence"/>
</dbReference>
<dbReference type="OrthoDB" id="9803231at2"/>
<evidence type="ECO:0000313" key="3">
    <source>
        <dbReference type="Proteomes" id="UP000245680"/>
    </source>
</evidence>
<keyword evidence="3" id="KW-1185">Reference proteome</keyword>
<reference evidence="2 3" key="1">
    <citation type="submission" date="2018-05" db="EMBL/GenBank/DDBJ databases">
        <title>Rhodobacteraceae gen. nov., sp. nov. isolated from sea water.</title>
        <authorList>
            <person name="Ren Y."/>
        </authorList>
    </citation>
    <scope>NUCLEOTIDE SEQUENCE [LARGE SCALE GENOMIC DNA]</scope>
    <source>
        <strain evidence="2 3">TG-679</strain>
    </source>
</reference>
<dbReference type="InterPro" id="IPR025246">
    <property type="entry name" value="IS30-like_HTH"/>
</dbReference>
<dbReference type="AlphaFoldDB" id="A0A2V2LEX9"/>
<accession>A0A2V2LEX9</accession>